<proteinExistence type="predicted"/>
<protein>
    <submittedName>
        <fullName evidence="3">YjeF-related protein</fullName>
    </submittedName>
</protein>
<name>S9SLG4_9RHOB</name>
<dbReference type="HOGENOM" id="CLU_1642454_0_0_5"/>
<keyword evidence="4" id="KW-1185">Reference proteome</keyword>
<dbReference type="InterPro" id="IPR036652">
    <property type="entry name" value="YjeF_N_dom_sf"/>
</dbReference>
<evidence type="ECO:0000313" key="3">
    <source>
        <dbReference type="EMBL" id="EPX87229.1"/>
    </source>
</evidence>
<dbReference type="PROSITE" id="PS51385">
    <property type="entry name" value="YJEF_N"/>
    <property type="match status" value="1"/>
</dbReference>
<feature type="region of interest" description="Disordered" evidence="1">
    <location>
        <begin position="124"/>
        <end position="161"/>
    </location>
</feature>
<organism evidence="3 4">
    <name type="scientific">Rubellimicrobium thermophilum DSM 16684</name>
    <dbReference type="NCBI Taxonomy" id="1123069"/>
    <lineage>
        <taxon>Bacteria</taxon>
        <taxon>Pseudomonadati</taxon>
        <taxon>Pseudomonadota</taxon>
        <taxon>Alphaproteobacteria</taxon>
        <taxon>Rhodobacterales</taxon>
        <taxon>Roseobacteraceae</taxon>
        <taxon>Rubellimicrobium</taxon>
    </lineage>
</organism>
<dbReference type="Gene3D" id="3.40.50.10260">
    <property type="entry name" value="YjeF N-terminal domain"/>
    <property type="match status" value="1"/>
</dbReference>
<accession>S9SLG4</accession>
<dbReference type="RefSeq" id="WP_021096733.1">
    <property type="nucleotide sequence ID" value="NZ_KE557320.1"/>
</dbReference>
<dbReference type="SUPFAM" id="SSF64153">
    <property type="entry name" value="YjeF N-terminal domain-like"/>
    <property type="match status" value="1"/>
</dbReference>
<evidence type="ECO:0000256" key="1">
    <source>
        <dbReference type="SAM" id="MobiDB-lite"/>
    </source>
</evidence>
<reference evidence="3 4" key="1">
    <citation type="journal article" date="2013" name="Stand. Genomic Sci.">
        <title>Genome sequence of the reddish-pigmented Rubellimicrobium thermophilum type strain (DSM 16684(T)), a member of the Roseobacter clade.</title>
        <authorList>
            <person name="Fiebig A."/>
            <person name="Riedel T."/>
            <person name="Gronow S."/>
            <person name="Petersen J."/>
            <person name="Klenk H.P."/>
            <person name="Goker M."/>
        </authorList>
    </citation>
    <scope>NUCLEOTIDE SEQUENCE [LARGE SCALE GENOMIC DNA]</scope>
    <source>
        <strain evidence="3 4">DSM 16684</strain>
    </source>
</reference>
<feature type="domain" description="YjeF N-terminal" evidence="2">
    <location>
        <begin position="10"/>
        <end position="161"/>
    </location>
</feature>
<dbReference type="Proteomes" id="UP000015346">
    <property type="component" value="Unassembled WGS sequence"/>
</dbReference>
<evidence type="ECO:0000259" key="2">
    <source>
        <dbReference type="PROSITE" id="PS51385"/>
    </source>
</evidence>
<dbReference type="STRING" id="1123069.ruthe_00626"/>
<dbReference type="PATRIC" id="fig|1123069.3.peg.593"/>
<evidence type="ECO:0000313" key="4">
    <source>
        <dbReference type="Proteomes" id="UP000015346"/>
    </source>
</evidence>
<dbReference type="Pfam" id="PF03853">
    <property type="entry name" value="YjeF_N"/>
    <property type="match status" value="1"/>
</dbReference>
<dbReference type="AlphaFoldDB" id="S9SLG4"/>
<comment type="caution">
    <text evidence="3">The sequence shown here is derived from an EMBL/GenBank/DDBJ whole genome shotgun (WGS) entry which is preliminary data.</text>
</comment>
<sequence length="161" mass="17037">MKPVLTAAAMRALEREAIDSGLVTGAELMKRAGKGVVAALLARWPEAARMPQRALVLCGPGNNGGDGFVVARQLRRRGWDVRVALMGDPARAPADAAAMRQRFTGGMTPCRRCRIGGIPPLSRPFSDGWRRPGRDGPATSSMRCSAPACRAGSPGRAGRMT</sequence>
<dbReference type="InterPro" id="IPR004443">
    <property type="entry name" value="YjeF_N_dom"/>
</dbReference>
<gene>
    <name evidence="3" type="ORF">ruthe_00626</name>
</gene>
<dbReference type="EMBL" id="AOLV01000008">
    <property type="protein sequence ID" value="EPX87229.1"/>
    <property type="molecule type" value="Genomic_DNA"/>
</dbReference>